<evidence type="ECO:0000313" key="1">
    <source>
        <dbReference type="EMBL" id="ULT93612.1"/>
    </source>
</evidence>
<dbReference type="PANTHER" id="PTHR31379">
    <property type="entry name" value="F-BOX C PROTEIN-RELATED-RELATED"/>
    <property type="match status" value="1"/>
</dbReference>
<gene>
    <name evidence="1" type="ORF">L3Y34_003244</name>
</gene>
<evidence type="ECO:0000313" key="2">
    <source>
        <dbReference type="Proteomes" id="UP000827892"/>
    </source>
</evidence>
<reference evidence="1 2" key="1">
    <citation type="submission" date="2022-05" db="EMBL/GenBank/DDBJ databases">
        <title>Chromosome-level reference genomes for two strains of Caenorhabditis briggsae: an improved platform for comparative genomics.</title>
        <authorList>
            <person name="Stevens L."/>
            <person name="Andersen E.C."/>
        </authorList>
    </citation>
    <scope>NUCLEOTIDE SEQUENCE [LARGE SCALE GENOMIC DNA]</scope>
    <source>
        <strain evidence="1">QX1410_ONT</strain>
        <tissue evidence="1">Whole-organism</tissue>
    </source>
</reference>
<dbReference type="EMBL" id="CP090894">
    <property type="protein sequence ID" value="ULT93612.1"/>
    <property type="molecule type" value="Genomic_DNA"/>
</dbReference>
<dbReference type="Pfam" id="PF12078">
    <property type="entry name" value="DUF3557"/>
    <property type="match status" value="1"/>
</dbReference>
<dbReference type="AlphaFoldDB" id="A0AAE9A8D6"/>
<accession>A0AAE9A8D6</accession>
<sequence>MSKCSKPLLYESLTTIIKFTEPNLRIHLTRRLPSIKTVAKSTLLKIDSLIFEKDKTIVNGTIYQIGCCLNLIPGPHQNEDAQIKDEEQFGDLQLVPTRYTHFREVFENVLPSSQLTIQDSNGQQTYRSSFTVPQGLRYMNTVILRGHPIRINEFHVAEGVQTIRLPIGIKFTIKKINVDIMHVGKFEPILDSFPEQVELMNSSVFEDTLEENLNGPIVKNAKRLIIKELAPYTRILNIRRLSNLEVDLRYCKTELTQVLGLVQNCVADGRPVGTTYWIGFAFLNEGMKCLNGIRNQMSVRSSTKSSIILSMRDGSILKILLKQDGKRWVLRFKVAADLP</sequence>
<protein>
    <submittedName>
        <fullName evidence="1">Uncharacterized protein</fullName>
    </submittedName>
</protein>
<dbReference type="PANTHER" id="PTHR31379:SF1">
    <property type="entry name" value="F-BOX C PROTEIN-RELATED"/>
    <property type="match status" value="1"/>
</dbReference>
<proteinExistence type="predicted"/>
<dbReference type="Proteomes" id="UP000827892">
    <property type="component" value="Chromosome IV"/>
</dbReference>
<name>A0AAE9A8D6_CAEBR</name>
<organism evidence="1 2">
    <name type="scientific">Caenorhabditis briggsae</name>
    <dbReference type="NCBI Taxonomy" id="6238"/>
    <lineage>
        <taxon>Eukaryota</taxon>
        <taxon>Metazoa</taxon>
        <taxon>Ecdysozoa</taxon>
        <taxon>Nematoda</taxon>
        <taxon>Chromadorea</taxon>
        <taxon>Rhabditida</taxon>
        <taxon>Rhabditina</taxon>
        <taxon>Rhabditomorpha</taxon>
        <taxon>Rhabditoidea</taxon>
        <taxon>Rhabditidae</taxon>
        <taxon>Peloderinae</taxon>
        <taxon>Caenorhabditis</taxon>
    </lineage>
</organism>
<dbReference type="InterPro" id="IPR021942">
    <property type="entry name" value="DUF3557"/>
</dbReference>